<dbReference type="AlphaFoldDB" id="A0A085NG68"/>
<name>A0A085NG68_9BILA</name>
<dbReference type="Pfam" id="PF07727">
    <property type="entry name" value="RVT_2"/>
    <property type="match status" value="1"/>
</dbReference>
<dbReference type="PANTHER" id="PTHR11439">
    <property type="entry name" value="GAG-POL-RELATED RETROTRANSPOSON"/>
    <property type="match status" value="1"/>
</dbReference>
<dbReference type="EMBL" id="KL367504">
    <property type="protein sequence ID" value="KFD68464.1"/>
    <property type="molecule type" value="Genomic_DNA"/>
</dbReference>
<gene>
    <name evidence="2" type="ORF">M514_19290</name>
</gene>
<dbReference type="InterPro" id="IPR013103">
    <property type="entry name" value="RVT_2"/>
</dbReference>
<dbReference type="Proteomes" id="UP000030758">
    <property type="component" value="Unassembled WGS sequence"/>
</dbReference>
<dbReference type="PANTHER" id="PTHR11439:SF467">
    <property type="entry name" value="INTEGRASE CATALYTIC DOMAIN-CONTAINING PROTEIN"/>
    <property type="match status" value="1"/>
</dbReference>
<proteinExistence type="predicted"/>
<evidence type="ECO:0000313" key="2">
    <source>
        <dbReference type="EMBL" id="KFD68464.1"/>
    </source>
</evidence>
<feature type="domain" description="Reverse transcriptase Ty1/copia-type" evidence="1">
    <location>
        <begin position="1"/>
        <end position="74"/>
    </location>
</feature>
<evidence type="ECO:0000259" key="1">
    <source>
        <dbReference type="Pfam" id="PF07727"/>
    </source>
</evidence>
<reference evidence="2" key="1">
    <citation type="journal article" date="2014" name="Nat. Genet.">
        <title>Genome and transcriptome of the porcine whipworm Trichuris suis.</title>
        <authorList>
            <person name="Jex A.R."/>
            <person name="Nejsum P."/>
            <person name="Schwarz E.M."/>
            <person name="Hu L."/>
            <person name="Young N.D."/>
            <person name="Hall R.S."/>
            <person name="Korhonen P.K."/>
            <person name="Liao S."/>
            <person name="Thamsborg S."/>
            <person name="Xia J."/>
            <person name="Xu P."/>
            <person name="Wang S."/>
            <person name="Scheerlinck J.P."/>
            <person name="Hofmann A."/>
            <person name="Sternberg P.W."/>
            <person name="Wang J."/>
            <person name="Gasser R.B."/>
        </authorList>
    </citation>
    <scope>NUCLEOTIDE SEQUENCE [LARGE SCALE GENOMIC DNA]</scope>
    <source>
        <strain evidence="2">DCEP-RM93F</strain>
    </source>
</reference>
<sequence length="214" mass="24087">MLLISANDNAREKAKQLLNDHFECKYIGKVSHLLGVKFSHGNDGSVTLTQQAYIQRLLQRFHLEDAKGASTPVETRPLFPEKDEAEDTNANVPYKELIGSLLYLAQRTRPDISFAVEKLAQYCSKFTMQHWNSAKRVLKRRSLQPDVQTGGTTRAPTKVKQLHSGQMVQCNKNVKQARCRGTRTCIYTSPHPAQGTVHFHSYSRVSKSGLCTLS</sequence>
<protein>
    <recommendedName>
        <fullName evidence="1">Reverse transcriptase Ty1/copia-type domain-containing protein</fullName>
    </recommendedName>
</protein>
<accession>A0A085NG68</accession>
<organism evidence="2">
    <name type="scientific">Trichuris suis</name>
    <name type="common">pig whipworm</name>
    <dbReference type="NCBI Taxonomy" id="68888"/>
    <lineage>
        <taxon>Eukaryota</taxon>
        <taxon>Metazoa</taxon>
        <taxon>Ecdysozoa</taxon>
        <taxon>Nematoda</taxon>
        <taxon>Enoplea</taxon>
        <taxon>Dorylaimia</taxon>
        <taxon>Trichinellida</taxon>
        <taxon>Trichuridae</taxon>
        <taxon>Trichuris</taxon>
    </lineage>
</organism>